<evidence type="ECO:0008006" key="4">
    <source>
        <dbReference type="Google" id="ProtNLM"/>
    </source>
</evidence>
<name>A0ABP3ERD6_9ACTN</name>
<dbReference type="RefSeq" id="WP_344653573.1">
    <property type="nucleotide sequence ID" value="NZ_BAAAGX010000033.1"/>
</dbReference>
<feature type="transmembrane region" description="Helical" evidence="1">
    <location>
        <begin position="63"/>
        <end position="81"/>
    </location>
</feature>
<keyword evidence="1" id="KW-0472">Membrane</keyword>
<keyword evidence="1" id="KW-1133">Transmembrane helix</keyword>
<gene>
    <name evidence="2" type="ORF">GCM10009539_73790</name>
</gene>
<evidence type="ECO:0000256" key="1">
    <source>
        <dbReference type="SAM" id="Phobius"/>
    </source>
</evidence>
<dbReference type="EMBL" id="BAAAGX010000033">
    <property type="protein sequence ID" value="GAA0275250.1"/>
    <property type="molecule type" value="Genomic_DNA"/>
</dbReference>
<feature type="transmembrane region" description="Helical" evidence="1">
    <location>
        <begin position="128"/>
        <end position="149"/>
    </location>
</feature>
<organism evidence="2 3">
    <name type="scientific">Cryptosporangium japonicum</name>
    <dbReference type="NCBI Taxonomy" id="80872"/>
    <lineage>
        <taxon>Bacteria</taxon>
        <taxon>Bacillati</taxon>
        <taxon>Actinomycetota</taxon>
        <taxon>Actinomycetes</taxon>
        <taxon>Cryptosporangiales</taxon>
        <taxon>Cryptosporangiaceae</taxon>
        <taxon>Cryptosporangium</taxon>
    </lineage>
</organism>
<reference evidence="3" key="1">
    <citation type="journal article" date="2019" name="Int. J. Syst. Evol. Microbiol.">
        <title>The Global Catalogue of Microorganisms (GCM) 10K type strain sequencing project: providing services to taxonomists for standard genome sequencing and annotation.</title>
        <authorList>
            <consortium name="The Broad Institute Genomics Platform"/>
            <consortium name="The Broad Institute Genome Sequencing Center for Infectious Disease"/>
            <person name="Wu L."/>
            <person name="Ma J."/>
        </authorList>
    </citation>
    <scope>NUCLEOTIDE SEQUENCE [LARGE SCALE GENOMIC DNA]</scope>
    <source>
        <strain evidence="3">JCM 10425</strain>
    </source>
</reference>
<proteinExistence type="predicted"/>
<comment type="caution">
    <text evidence="2">The sequence shown here is derived from an EMBL/GenBank/DDBJ whole genome shotgun (WGS) entry which is preliminary data.</text>
</comment>
<accession>A0ABP3ERD6</accession>
<feature type="transmembrane region" description="Helical" evidence="1">
    <location>
        <begin position="101"/>
        <end position="122"/>
    </location>
</feature>
<evidence type="ECO:0000313" key="3">
    <source>
        <dbReference type="Proteomes" id="UP001500967"/>
    </source>
</evidence>
<evidence type="ECO:0000313" key="2">
    <source>
        <dbReference type="EMBL" id="GAA0275250.1"/>
    </source>
</evidence>
<dbReference type="Proteomes" id="UP001500967">
    <property type="component" value="Unassembled WGS sequence"/>
</dbReference>
<keyword evidence="1" id="KW-0812">Transmembrane</keyword>
<feature type="transmembrane region" description="Helical" evidence="1">
    <location>
        <begin position="38"/>
        <end position="57"/>
    </location>
</feature>
<protein>
    <recommendedName>
        <fullName evidence="4">DUF2029 domain-containing protein</fullName>
    </recommendedName>
</protein>
<sequence length="165" mass="18238">MEQMTSAVERLYGWILDRDGDLYGDEQERLRWYEAGSATTTLQTIAVTWVVAIAALVGGRPAAPALTAVLIALYVPMLLTVAYIQRRRVRTLPRRWGRRRVVLTLLTVLPYTVAAVALLRAFRLSSDANLGAAVGAALGILLAVVVLVARYRKERSRETDTADIE</sequence>
<keyword evidence="3" id="KW-1185">Reference proteome</keyword>